<evidence type="ECO:0000256" key="1">
    <source>
        <dbReference type="SAM" id="MobiDB-lite"/>
    </source>
</evidence>
<evidence type="ECO:0000313" key="4">
    <source>
        <dbReference type="Proteomes" id="UP000704712"/>
    </source>
</evidence>
<dbReference type="EMBL" id="JAACNO010001432">
    <property type="protein sequence ID" value="KAF4140646.1"/>
    <property type="molecule type" value="Genomic_DNA"/>
</dbReference>
<dbReference type="Proteomes" id="UP000704712">
    <property type="component" value="Unassembled WGS sequence"/>
</dbReference>
<organism evidence="2 4">
    <name type="scientific">Phytophthora infestans</name>
    <name type="common">Potato late blight agent</name>
    <name type="synonym">Botrytis infestans</name>
    <dbReference type="NCBI Taxonomy" id="4787"/>
    <lineage>
        <taxon>Eukaryota</taxon>
        <taxon>Sar</taxon>
        <taxon>Stramenopiles</taxon>
        <taxon>Oomycota</taxon>
        <taxon>Peronosporomycetes</taxon>
        <taxon>Peronosporales</taxon>
        <taxon>Peronosporaceae</taxon>
        <taxon>Phytophthora</taxon>
    </lineage>
</organism>
<protein>
    <submittedName>
        <fullName evidence="2">Uncharacterized protein</fullName>
    </submittedName>
</protein>
<dbReference type="EMBL" id="JAACNO010000188">
    <property type="protein sequence ID" value="KAF4149178.1"/>
    <property type="molecule type" value="Genomic_DNA"/>
</dbReference>
<proteinExistence type="predicted"/>
<gene>
    <name evidence="3" type="ORF">GN958_ATG01632</name>
    <name evidence="2" type="ORF">GN958_ATG10165</name>
</gene>
<evidence type="ECO:0000313" key="2">
    <source>
        <dbReference type="EMBL" id="KAF4140646.1"/>
    </source>
</evidence>
<sequence length="526" mass="59092">MTTISLDTAATHVGESVHFIAAVQQIATGKRVLVGRQRVQACHVLHVGDASRQFFKITCWGEAPPTLIHPASNEDSGPMQLSSADAVLRVGDIALFSCCRIKSYRSNVEAQFILRNDEFATSSTVQLLYRKDRYFSTQDVPLKDLYPMIEWYKQHCREFVVDEETTSKRRKNRSMIKDLRENMVVSVVCKLRPRTDNTMASTGREGLVASELDGVLLCELIMYDSPRDVMTVNLWDQHADKRFVARLLEHHGAIEIDGIVVSLQALSNRLLANTTPHSVFRFLEPDDLESVELEKQMSGSGAPFQAENLQMKASAPVTFATLEELEGCTFEGLATLENIRVEQVCLGRHFGHESHVLPSFAPQLAERYCTGCDQALPEISTRNNAAQTRFGACANKCKTRRGSTVDASCGWRYRRYLMILRDSRNERVQVEVDNLATVEMVGNIEAQVLMESRQFDAASAVASLLNALVEDANQKFEAQLLCCTDKTRNSVSQPSDSYQDSSREEERTDRRLFRLMGLIPNDSFSI</sequence>
<reference evidence="2" key="1">
    <citation type="submission" date="2020-03" db="EMBL/GenBank/DDBJ databases">
        <title>Hybrid Assembly of Korean Phytophthora infestans isolates.</title>
        <authorList>
            <person name="Prokchorchik M."/>
            <person name="Lee Y."/>
            <person name="Seo J."/>
            <person name="Cho J.-H."/>
            <person name="Park Y.-E."/>
            <person name="Jang D.-C."/>
            <person name="Im J.-S."/>
            <person name="Choi J.-G."/>
            <person name="Park H.-J."/>
            <person name="Lee G.-B."/>
            <person name="Lee Y.-G."/>
            <person name="Hong S.-Y."/>
            <person name="Cho K."/>
            <person name="Sohn K.H."/>
        </authorList>
    </citation>
    <scope>NUCLEOTIDE SEQUENCE</scope>
    <source>
        <strain evidence="2">KR_2_A2</strain>
    </source>
</reference>
<accession>A0A8S9UJB5</accession>
<comment type="caution">
    <text evidence="2">The sequence shown here is derived from an EMBL/GenBank/DDBJ whole genome shotgun (WGS) entry which is preliminary data.</text>
</comment>
<name>A0A8S9UJB5_PHYIN</name>
<feature type="compositionally biased region" description="Polar residues" evidence="1">
    <location>
        <begin position="489"/>
        <end position="499"/>
    </location>
</feature>
<dbReference type="AlphaFoldDB" id="A0A8S9UJB5"/>
<feature type="region of interest" description="Disordered" evidence="1">
    <location>
        <begin position="488"/>
        <end position="508"/>
    </location>
</feature>
<evidence type="ECO:0000313" key="3">
    <source>
        <dbReference type="EMBL" id="KAF4149178.1"/>
    </source>
</evidence>